<evidence type="ECO:0000256" key="3">
    <source>
        <dbReference type="ARBA" id="ARBA00022989"/>
    </source>
</evidence>
<feature type="region of interest" description="Disordered" evidence="5">
    <location>
        <begin position="1"/>
        <end position="32"/>
    </location>
</feature>
<dbReference type="NCBIfam" id="TIGR01167">
    <property type="entry name" value="LPXTG_anchor"/>
    <property type="match status" value="1"/>
</dbReference>
<keyword evidence="3 6" id="KW-1133">Transmembrane helix</keyword>
<feature type="compositionally biased region" description="Low complexity" evidence="5">
    <location>
        <begin position="23"/>
        <end position="32"/>
    </location>
</feature>
<name>A0A179HHY8_PURLI</name>
<dbReference type="EMBL" id="LSBI01000005">
    <property type="protein sequence ID" value="OAQ89093.1"/>
    <property type="molecule type" value="Genomic_DNA"/>
</dbReference>
<comment type="subcellular location">
    <subcellularLocation>
        <location evidence="1">Membrane</location>
        <topology evidence="1">Single-pass membrane protein</topology>
    </subcellularLocation>
</comment>
<keyword evidence="4 6" id="KW-0472">Membrane</keyword>
<evidence type="ECO:0000256" key="4">
    <source>
        <dbReference type="ARBA" id="ARBA00023136"/>
    </source>
</evidence>
<accession>A0A179HHY8</accession>
<dbReference type="PANTHER" id="PTHR15549">
    <property type="entry name" value="PAIRED IMMUNOGLOBULIN-LIKE TYPE 2 RECEPTOR"/>
    <property type="match status" value="1"/>
</dbReference>
<evidence type="ECO:0000313" key="7">
    <source>
        <dbReference type="EMBL" id="OAQ89093.1"/>
    </source>
</evidence>
<proteinExistence type="predicted"/>
<evidence type="ECO:0000313" key="8">
    <source>
        <dbReference type="Proteomes" id="UP000078340"/>
    </source>
</evidence>
<evidence type="ECO:0000256" key="1">
    <source>
        <dbReference type="ARBA" id="ARBA00004167"/>
    </source>
</evidence>
<dbReference type="GO" id="GO:0016020">
    <property type="term" value="C:membrane"/>
    <property type="evidence" value="ECO:0007669"/>
    <property type="project" value="UniProtKB-SubCell"/>
</dbReference>
<feature type="transmembrane region" description="Helical" evidence="6">
    <location>
        <begin position="35"/>
        <end position="58"/>
    </location>
</feature>
<gene>
    <name evidence="7" type="ORF">VFPFJ_05502</name>
</gene>
<protein>
    <submittedName>
        <fullName evidence="7">Alphaherpesvirus glycoprotein E domain-containing protein</fullName>
    </submittedName>
</protein>
<reference evidence="7 8" key="1">
    <citation type="submission" date="2016-02" db="EMBL/GenBank/DDBJ databases">
        <title>Biosynthesis of antibiotic leucinostatins and their inhibition on Phytophthora in bio-control Purpureocillium lilacinum.</title>
        <authorList>
            <person name="Wang G."/>
            <person name="Liu Z."/>
            <person name="Lin R."/>
            <person name="Li E."/>
            <person name="Mao Z."/>
            <person name="Ling J."/>
            <person name="Yin W."/>
            <person name="Xie B."/>
        </authorList>
    </citation>
    <scope>NUCLEOTIDE SEQUENCE [LARGE SCALE GENOMIC DNA]</scope>
    <source>
        <strain evidence="7">PLFJ-1</strain>
    </source>
</reference>
<evidence type="ECO:0000256" key="5">
    <source>
        <dbReference type="SAM" id="MobiDB-lite"/>
    </source>
</evidence>
<feature type="region of interest" description="Disordered" evidence="5">
    <location>
        <begin position="63"/>
        <end position="111"/>
    </location>
</feature>
<keyword evidence="2 6" id="KW-0812">Transmembrane</keyword>
<evidence type="ECO:0000256" key="2">
    <source>
        <dbReference type="ARBA" id="ARBA00022692"/>
    </source>
</evidence>
<dbReference type="GO" id="GO:0071944">
    <property type="term" value="C:cell periphery"/>
    <property type="evidence" value="ECO:0007669"/>
    <property type="project" value="UniProtKB-ARBA"/>
</dbReference>
<sequence length="111" mass="11842">MAIVEWATTSVSPTPTPTPTPLSTPSASTAPSAGAIAGSVIGGVAFVLLVSAAAFLFLRRRRRRHQLRRQNRTPAELTDKTSPRSELETKERPQELVAPAQVSGGMYEMPG</sequence>
<feature type="compositionally biased region" description="Basic and acidic residues" evidence="5">
    <location>
        <begin position="77"/>
        <end position="94"/>
    </location>
</feature>
<evidence type="ECO:0000256" key="6">
    <source>
        <dbReference type="SAM" id="Phobius"/>
    </source>
</evidence>
<dbReference type="Proteomes" id="UP000078340">
    <property type="component" value="Unassembled WGS sequence"/>
</dbReference>
<organism evidence="7 8">
    <name type="scientific">Purpureocillium lilacinum</name>
    <name type="common">Paecilomyces lilacinus</name>
    <dbReference type="NCBI Taxonomy" id="33203"/>
    <lineage>
        <taxon>Eukaryota</taxon>
        <taxon>Fungi</taxon>
        <taxon>Dikarya</taxon>
        <taxon>Ascomycota</taxon>
        <taxon>Pezizomycotina</taxon>
        <taxon>Sordariomycetes</taxon>
        <taxon>Hypocreomycetidae</taxon>
        <taxon>Hypocreales</taxon>
        <taxon>Ophiocordycipitaceae</taxon>
        <taxon>Purpureocillium</taxon>
    </lineage>
</organism>
<comment type="caution">
    <text evidence="7">The sequence shown here is derived from an EMBL/GenBank/DDBJ whole genome shotgun (WGS) entry which is preliminary data.</text>
</comment>
<dbReference type="InterPro" id="IPR051694">
    <property type="entry name" value="Immunoregulatory_rcpt-like"/>
</dbReference>
<dbReference type="AlphaFoldDB" id="A0A179HHY8"/>